<accession>G5RQW5</accession>
<dbReference type="PATRIC" id="fig|913084.3.peg.354"/>
<comment type="caution">
    <text evidence="1">The sequence shown here is derived from an EMBL/GenBank/DDBJ whole genome shotgun (WGS) entry which is preliminary data.</text>
</comment>
<dbReference type="AlphaFoldDB" id="G5RQW5"/>
<name>G5RQW5_SALET</name>
<evidence type="ECO:0000313" key="2">
    <source>
        <dbReference type="Proteomes" id="UP000004776"/>
    </source>
</evidence>
<reference evidence="1 2" key="1">
    <citation type="journal article" date="2011" name="BMC Genomics">
        <title>Genome sequencing reveals diversification of virulence factor content and possible host adaptation in distinct subpopulations of Salmonella enterica.</title>
        <authorList>
            <person name="den Bakker H.C."/>
            <person name="Moreno Switt A.I."/>
            <person name="Govoni G."/>
            <person name="Cummings C.A."/>
            <person name="Ranieri M.L."/>
            <person name="Degoricija L."/>
            <person name="Hoelzer K."/>
            <person name="Rodriguez-Rivera L.D."/>
            <person name="Brown S."/>
            <person name="Bolchacova E."/>
            <person name="Furtado M.R."/>
            <person name="Wiedmann M."/>
        </authorList>
    </citation>
    <scope>NUCLEOTIDE SEQUENCE [LARGE SCALE GENOMIC DNA]</scope>
    <source>
        <strain evidence="1 2">R8-2977</strain>
    </source>
</reference>
<dbReference type="Proteomes" id="UP000004776">
    <property type="component" value="Unassembled WGS sequence"/>
</dbReference>
<organism evidence="1 2">
    <name type="scientific">Salmonella enterica subsp. enterica serovar Urbana str. R8-2977</name>
    <dbReference type="NCBI Taxonomy" id="913084"/>
    <lineage>
        <taxon>Bacteria</taxon>
        <taxon>Pseudomonadati</taxon>
        <taxon>Pseudomonadota</taxon>
        <taxon>Gammaproteobacteria</taxon>
        <taxon>Enterobacterales</taxon>
        <taxon>Enterobacteriaceae</taxon>
        <taxon>Salmonella</taxon>
    </lineage>
</organism>
<evidence type="ECO:0000313" key="1">
    <source>
        <dbReference type="EMBL" id="EHD07010.1"/>
    </source>
</evidence>
<gene>
    <name evidence="1" type="ORF">LTSEURB_0465</name>
</gene>
<sequence length="44" mass="4901">MPRASAGARLRAMNFCALLLIAIILHFLFSQLVAARGAVYRYSF</sequence>
<dbReference type="EMBL" id="AFCW01000195">
    <property type="protein sequence ID" value="EHD07010.1"/>
    <property type="molecule type" value="Genomic_DNA"/>
</dbReference>
<protein>
    <submittedName>
        <fullName evidence="1">Uncharacterized protein</fullName>
    </submittedName>
</protein>
<proteinExistence type="predicted"/>